<evidence type="ECO:0000256" key="3">
    <source>
        <dbReference type="ARBA" id="ARBA00008343"/>
    </source>
</evidence>
<evidence type="ECO:0000256" key="10">
    <source>
        <dbReference type="ARBA" id="ARBA00023004"/>
    </source>
</evidence>
<evidence type="ECO:0000256" key="12">
    <source>
        <dbReference type="ARBA" id="ARBA00023204"/>
    </source>
</evidence>
<evidence type="ECO:0000259" key="15">
    <source>
        <dbReference type="SMART" id="SM00478"/>
    </source>
</evidence>
<dbReference type="InterPro" id="IPR000445">
    <property type="entry name" value="HhH_motif"/>
</dbReference>
<dbReference type="InterPro" id="IPR004035">
    <property type="entry name" value="Endouclease-III_FeS-bd_BS"/>
</dbReference>
<dbReference type="Pfam" id="PF00633">
    <property type="entry name" value="HHH"/>
    <property type="match status" value="1"/>
</dbReference>
<keyword evidence="11" id="KW-0411">Iron-sulfur</keyword>
<dbReference type="SUPFAM" id="SSF48150">
    <property type="entry name" value="DNA-glycosylase"/>
    <property type="match status" value="1"/>
</dbReference>
<keyword evidence="10 14" id="KW-0408">Iron</keyword>
<proteinExistence type="inferred from homology"/>
<evidence type="ECO:0000313" key="16">
    <source>
        <dbReference type="EMBL" id="MDT0643116.1"/>
    </source>
</evidence>
<keyword evidence="13 14" id="KW-0326">Glycosidase</keyword>
<dbReference type="InterPro" id="IPR011257">
    <property type="entry name" value="DNA_glycosylase"/>
</dbReference>
<dbReference type="InterPro" id="IPR015797">
    <property type="entry name" value="NUDIX_hydrolase-like_dom_sf"/>
</dbReference>
<dbReference type="InterPro" id="IPR044298">
    <property type="entry name" value="MIG/MutY"/>
</dbReference>
<dbReference type="Gene3D" id="1.10.1670.10">
    <property type="entry name" value="Helix-hairpin-Helix base-excision DNA repair enzymes (C-terminal)"/>
    <property type="match status" value="1"/>
</dbReference>
<dbReference type="InterPro" id="IPR005760">
    <property type="entry name" value="A/G_AdeGlyc_MutY"/>
</dbReference>
<comment type="cofactor">
    <cofactor evidence="14">
        <name>[4Fe-4S] cluster</name>
        <dbReference type="ChEBI" id="CHEBI:49883"/>
    </cofactor>
    <text evidence="14">Binds 1 [4Fe-4S] cluster.</text>
</comment>
<dbReference type="SMART" id="SM00525">
    <property type="entry name" value="FES"/>
    <property type="match status" value="1"/>
</dbReference>
<dbReference type="Pfam" id="PF00730">
    <property type="entry name" value="HhH-GPD"/>
    <property type="match status" value="1"/>
</dbReference>
<keyword evidence="7" id="KW-0479">Metal-binding</keyword>
<dbReference type="PANTHER" id="PTHR42944">
    <property type="entry name" value="ADENINE DNA GLYCOSYLASE"/>
    <property type="match status" value="1"/>
</dbReference>
<keyword evidence="12" id="KW-0234">DNA repair</keyword>
<dbReference type="Proteomes" id="UP001262889">
    <property type="component" value="Unassembled WGS sequence"/>
</dbReference>
<evidence type="ECO:0000256" key="6">
    <source>
        <dbReference type="ARBA" id="ARBA00022485"/>
    </source>
</evidence>
<comment type="catalytic activity">
    <reaction evidence="1 14">
        <text>Hydrolyzes free adenine bases from 7,8-dihydro-8-oxoguanine:adenine mismatched double-stranded DNA, leaving an apurinic site.</text>
        <dbReference type="EC" id="3.2.2.31"/>
    </reaction>
</comment>
<name>A0ABU3C9V2_9FLAO</name>
<dbReference type="InterPro" id="IPR003265">
    <property type="entry name" value="HhH-GPD_domain"/>
</dbReference>
<reference evidence="16 17" key="1">
    <citation type="submission" date="2023-09" db="EMBL/GenBank/DDBJ databases">
        <authorList>
            <person name="Rey-Velasco X."/>
        </authorList>
    </citation>
    <scope>NUCLEOTIDE SEQUENCE [LARGE SCALE GENOMIC DNA]</scope>
    <source>
        <strain evidence="16 17">F363</strain>
    </source>
</reference>
<dbReference type="SMART" id="SM00478">
    <property type="entry name" value="ENDO3c"/>
    <property type="match status" value="1"/>
</dbReference>
<dbReference type="Pfam" id="PF10576">
    <property type="entry name" value="EndIII_4Fe-2S"/>
    <property type="match status" value="1"/>
</dbReference>
<dbReference type="Pfam" id="PF14815">
    <property type="entry name" value="NUDIX_4"/>
    <property type="match status" value="1"/>
</dbReference>
<dbReference type="Gene3D" id="3.90.79.10">
    <property type="entry name" value="Nucleoside Triphosphate Pyrophosphohydrolase"/>
    <property type="match status" value="1"/>
</dbReference>
<dbReference type="EC" id="3.2.2.31" evidence="4 14"/>
<dbReference type="InterPro" id="IPR003651">
    <property type="entry name" value="Endonuclease3_FeS-loop_motif"/>
</dbReference>
<keyword evidence="17" id="KW-1185">Reference proteome</keyword>
<comment type="similarity">
    <text evidence="3 14">Belongs to the Nth/MutY family.</text>
</comment>
<evidence type="ECO:0000256" key="14">
    <source>
        <dbReference type="RuleBase" id="RU365096"/>
    </source>
</evidence>
<keyword evidence="9" id="KW-0378">Hydrolase</keyword>
<gene>
    <name evidence="16" type="primary">mutY</name>
    <name evidence="16" type="ORF">RM553_09780</name>
</gene>
<dbReference type="EMBL" id="JAVRHQ010000010">
    <property type="protein sequence ID" value="MDT0643116.1"/>
    <property type="molecule type" value="Genomic_DNA"/>
</dbReference>
<dbReference type="NCBIfam" id="TIGR01084">
    <property type="entry name" value="mutY"/>
    <property type="match status" value="1"/>
</dbReference>
<dbReference type="SUPFAM" id="SSF55811">
    <property type="entry name" value="Nudix"/>
    <property type="match status" value="1"/>
</dbReference>
<evidence type="ECO:0000256" key="5">
    <source>
        <dbReference type="ARBA" id="ARBA00022023"/>
    </source>
</evidence>
<evidence type="ECO:0000256" key="2">
    <source>
        <dbReference type="ARBA" id="ARBA00002933"/>
    </source>
</evidence>
<evidence type="ECO:0000256" key="7">
    <source>
        <dbReference type="ARBA" id="ARBA00022723"/>
    </source>
</evidence>
<dbReference type="RefSeq" id="WP_311534738.1">
    <property type="nucleotide sequence ID" value="NZ_JAVRHQ010000010.1"/>
</dbReference>
<comment type="function">
    <text evidence="2">Adenine glycosylase active on G-A mispairs. MutY also corrects error-prone DNA synthesis past GO lesions which are due to the oxidatively damaged form of guanine: 7,8-dihydro-8-oxoguanine (8-oxo-dGTP).</text>
</comment>
<evidence type="ECO:0000256" key="1">
    <source>
        <dbReference type="ARBA" id="ARBA00000843"/>
    </source>
</evidence>
<organism evidence="16 17">
    <name type="scientific">Autumnicola tepida</name>
    <dbReference type="NCBI Taxonomy" id="3075595"/>
    <lineage>
        <taxon>Bacteria</taxon>
        <taxon>Pseudomonadati</taxon>
        <taxon>Bacteroidota</taxon>
        <taxon>Flavobacteriia</taxon>
        <taxon>Flavobacteriales</taxon>
        <taxon>Flavobacteriaceae</taxon>
        <taxon>Autumnicola</taxon>
    </lineage>
</organism>
<sequence>MNFSRQLVSWYLTNKRDLPWRQTREPYKIWLSEIMLQQTRVEQGMPYYYRFVEAFPTVFDLAEASQQEVLKLWQGLGYYSRARNLHETAKYIAGELSGVFPDNYKGLLELKGIGDYTASAIASICYNEAVAVVDGNVYRVLARYFAVETPINTPAGIREFKKLAAEMLDHNNPSTYNQAIMEFGALQCKPKNPLCETCPLNNSCLALQQKKIGVLPVKLKKGKIRKRYFNYLVFQNEENTTLLHQRTGKGIWHGLYEFPLIETKEQLTAKEFLSAEEVKAAVGENSTVQLYNEMPVVHKLSHQHIYARFWLVESGNLSTEAIPMDKIEDYPVPVLIQNFLNEYEPSDY</sequence>
<accession>A0ABU3C9V2</accession>
<keyword evidence="8 14" id="KW-0227">DNA damage</keyword>
<evidence type="ECO:0000256" key="11">
    <source>
        <dbReference type="ARBA" id="ARBA00023014"/>
    </source>
</evidence>
<comment type="caution">
    <text evidence="16">The sequence shown here is derived from an EMBL/GenBank/DDBJ whole genome shotgun (WGS) entry which is preliminary data.</text>
</comment>
<dbReference type="Gene3D" id="1.10.340.30">
    <property type="entry name" value="Hypothetical protein, domain 2"/>
    <property type="match status" value="1"/>
</dbReference>
<dbReference type="CDD" id="cd00056">
    <property type="entry name" value="ENDO3c"/>
    <property type="match status" value="1"/>
</dbReference>
<dbReference type="PANTHER" id="PTHR42944:SF1">
    <property type="entry name" value="ADENINE DNA GLYCOSYLASE"/>
    <property type="match status" value="1"/>
</dbReference>
<evidence type="ECO:0000256" key="8">
    <source>
        <dbReference type="ARBA" id="ARBA00022763"/>
    </source>
</evidence>
<protein>
    <recommendedName>
        <fullName evidence="5 14">Adenine DNA glycosylase</fullName>
        <ecNumber evidence="4 14">3.2.2.31</ecNumber>
    </recommendedName>
</protein>
<dbReference type="InterPro" id="IPR023170">
    <property type="entry name" value="HhH_base_excis_C"/>
</dbReference>
<dbReference type="CDD" id="cd03431">
    <property type="entry name" value="NUDIX_DNA_Glycosylase_C-MutY"/>
    <property type="match status" value="1"/>
</dbReference>
<feature type="domain" description="HhH-GPD" evidence="15">
    <location>
        <begin position="35"/>
        <end position="186"/>
    </location>
</feature>
<keyword evidence="6" id="KW-0004">4Fe-4S</keyword>
<evidence type="ECO:0000256" key="4">
    <source>
        <dbReference type="ARBA" id="ARBA00012045"/>
    </source>
</evidence>
<evidence type="ECO:0000313" key="17">
    <source>
        <dbReference type="Proteomes" id="UP001262889"/>
    </source>
</evidence>
<evidence type="ECO:0000256" key="9">
    <source>
        <dbReference type="ARBA" id="ARBA00022801"/>
    </source>
</evidence>
<evidence type="ECO:0000256" key="13">
    <source>
        <dbReference type="ARBA" id="ARBA00023295"/>
    </source>
</evidence>
<dbReference type="InterPro" id="IPR029119">
    <property type="entry name" value="MutY_C"/>
</dbReference>
<dbReference type="PROSITE" id="PS00764">
    <property type="entry name" value="ENDONUCLEASE_III_1"/>
    <property type="match status" value="1"/>
</dbReference>